<dbReference type="AlphaFoldDB" id="A0A2T7UET8"/>
<accession>A0A2T7UET8</accession>
<dbReference type="InterPro" id="IPR050266">
    <property type="entry name" value="AB_hydrolase_sf"/>
</dbReference>
<dbReference type="RefSeq" id="WP_053174348.1">
    <property type="nucleotide sequence ID" value="NZ_LFYT02000007.1"/>
</dbReference>
<dbReference type="SUPFAM" id="SSF53474">
    <property type="entry name" value="alpha/beta-Hydrolases"/>
    <property type="match status" value="1"/>
</dbReference>
<dbReference type="GO" id="GO:0016787">
    <property type="term" value="F:hydrolase activity"/>
    <property type="evidence" value="ECO:0007669"/>
    <property type="project" value="UniProtKB-KW"/>
</dbReference>
<dbReference type="EMBL" id="LFYT02000007">
    <property type="protein sequence ID" value="PVE43225.1"/>
    <property type="molecule type" value="Genomic_DNA"/>
</dbReference>
<evidence type="ECO:0000313" key="2">
    <source>
        <dbReference type="EMBL" id="PVE43225.1"/>
    </source>
</evidence>
<dbReference type="OrthoDB" id="135231at2"/>
<dbReference type="PANTHER" id="PTHR43798:SF33">
    <property type="entry name" value="HYDROLASE, PUTATIVE (AFU_ORTHOLOGUE AFUA_2G14860)-RELATED"/>
    <property type="match status" value="1"/>
</dbReference>
<dbReference type="InterPro" id="IPR029058">
    <property type="entry name" value="AB_hydrolase_fold"/>
</dbReference>
<dbReference type="STRING" id="1293045.H663_14670"/>
<evidence type="ECO:0000259" key="1">
    <source>
        <dbReference type="Pfam" id="PF12697"/>
    </source>
</evidence>
<keyword evidence="3" id="KW-1185">Reference proteome</keyword>
<reference evidence="2" key="1">
    <citation type="submission" date="2017-04" db="EMBL/GenBank/DDBJ databases">
        <title>Unexpected and diverse lifestyles within the genus Limnohabitans.</title>
        <authorList>
            <person name="Kasalicky V."/>
            <person name="Mehrshad M."/>
            <person name="Andrei S.-A."/>
            <person name="Salcher M."/>
            <person name="Kratochvilova H."/>
            <person name="Simek K."/>
            <person name="Ghai R."/>
        </authorList>
    </citation>
    <scope>NUCLEOTIDE SEQUENCE [LARGE SCALE GENOMIC DNA]</scope>
    <source>
        <strain evidence="2">II-D5</strain>
    </source>
</reference>
<dbReference type="PANTHER" id="PTHR43798">
    <property type="entry name" value="MONOACYLGLYCEROL LIPASE"/>
    <property type="match status" value="1"/>
</dbReference>
<proteinExistence type="predicted"/>
<comment type="caution">
    <text evidence="2">The sequence shown here is derived from an EMBL/GenBank/DDBJ whole genome shotgun (WGS) entry which is preliminary data.</text>
</comment>
<dbReference type="InterPro" id="IPR000073">
    <property type="entry name" value="AB_hydrolase_1"/>
</dbReference>
<dbReference type="Proteomes" id="UP000037507">
    <property type="component" value="Unassembled WGS sequence"/>
</dbReference>
<dbReference type="Pfam" id="PF12697">
    <property type="entry name" value="Abhydrolase_6"/>
    <property type="match status" value="1"/>
</dbReference>
<gene>
    <name evidence="2" type="ORF">H663_008030</name>
</gene>
<feature type="domain" description="AB hydrolase-1" evidence="1">
    <location>
        <begin position="32"/>
        <end position="262"/>
    </location>
</feature>
<dbReference type="Gene3D" id="3.40.50.1820">
    <property type="entry name" value="alpha/beta hydrolase"/>
    <property type="match status" value="1"/>
</dbReference>
<sequence>MQIKSTAKMTVLGLELEVQSLSASAPTDAPTLVFLHEGLGSVALWRDWPQQLCARLGCAGLVYSRQGYGQSQATPDVRGASRQVDGQRHGCLLPDYMHHEALVVLPALLQGLGIERPVLLGHSDGGTIALIHASRHPVAGCIVMAPHVMVEDISVQAITAAREAFEHGPLRHRLMPFHADVDCAFWQWNDVWLSEAFRGFDIRPELQGITAPLLAIQGEADPYGTMAQIDDITRAVPHAQLLKLPDCGHSPHRDQPEAVAQAVQAFVESQATDLQENGIA</sequence>
<name>A0A2T7UET8_9BURK</name>
<organism evidence="2 3">
    <name type="scientific">Limnohabitans planktonicus II-D5</name>
    <dbReference type="NCBI Taxonomy" id="1293045"/>
    <lineage>
        <taxon>Bacteria</taxon>
        <taxon>Pseudomonadati</taxon>
        <taxon>Pseudomonadota</taxon>
        <taxon>Betaproteobacteria</taxon>
        <taxon>Burkholderiales</taxon>
        <taxon>Comamonadaceae</taxon>
        <taxon>Limnohabitans</taxon>
    </lineage>
</organism>
<protein>
    <submittedName>
        <fullName evidence="2">Alpha/beta hydrolase</fullName>
    </submittedName>
</protein>
<dbReference type="GO" id="GO:0016020">
    <property type="term" value="C:membrane"/>
    <property type="evidence" value="ECO:0007669"/>
    <property type="project" value="TreeGrafter"/>
</dbReference>
<keyword evidence="2" id="KW-0378">Hydrolase</keyword>
<evidence type="ECO:0000313" key="3">
    <source>
        <dbReference type="Proteomes" id="UP000037507"/>
    </source>
</evidence>